<accession>A0A1I0SE28</accession>
<dbReference type="RefSeq" id="WP_089904791.1">
    <property type="nucleotide sequence ID" value="NZ_FOJG01000003.1"/>
</dbReference>
<dbReference type="EMBL" id="FOJG01000003">
    <property type="protein sequence ID" value="SEW57439.1"/>
    <property type="molecule type" value="Genomic_DNA"/>
</dbReference>
<evidence type="ECO:0000313" key="2">
    <source>
        <dbReference type="Proteomes" id="UP000199310"/>
    </source>
</evidence>
<protein>
    <submittedName>
        <fullName evidence="1">Uncharacterized protein</fullName>
    </submittedName>
</protein>
<gene>
    <name evidence="1" type="ORF">SAMN04488122_6785</name>
</gene>
<keyword evidence="2" id="KW-1185">Reference proteome</keyword>
<organism evidence="1 2">
    <name type="scientific">Chitinophaga arvensicola</name>
    <dbReference type="NCBI Taxonomy" id="29529"/>
    <lineage>
        <taxon>Bacteria</taxon>
        <taxon>Pseudomonadati</taxon>
        <taxon>Bacteroidota</taxon>
        <taxon>Chitinophagia</taxon>
        <taxon>Chitinophagales</taxon>
        <taxon>Chitinophagaceae</taxon>
        <taxon>Chitinophaga</taxon>
    </lineage>
</organism>
<name>A0A1I0SE28_9BACT</name>
<evidence type="ECO:0000313" key="1">
    <source>
        <dbReference type="EMBL" id="SEW57439.1"/>
    </source>
</evidence>
<proteinExistence type="predicted"/>
<dbReference type="Proteomes" id="UP000199310">
    <property type="component" value="Unassembled WGS sequence"/>
</dbReference>
<dbReference type="InterPro" id="IPR027417">
    <property type="entry name" value="P-loop_NTPase"/>
</dbReference>
<dbReference type="OrthoDB" id="8450256at2"/>
<dbReference type="SUPFAM" id="SSF52540">
    <property type="entry name" value="P-loop containing nucleoside triphosphate hydrolases"/>
    <property type="match status" value="1"/>
</dbReference>
<sequence length="1308" mass="152589">MNNIIQQYHYAFDNFIDLSNKEANSSGYHFHSTKTVVENLLNHKHLFIIAEPGYGKTTLIDQIKKYLDELKISNTRYEGSSYRKITDQEPPEYLIFDALDESRQPIPSVIDLLDYIKKYNVKLIISNRIHYTSQIERWISGIDFTYIRLLPFGDWQIAQMMSNRLLSHGFTDEHIDDIIKKSKAGSPHSILKTPRYLNEFCNYIIHNSKRPEEIRHLKKSELFEKVIYYKLESENKLSEINRNYTHIAKRVLERLSLVMEIHQSNEIKKEEFITFLDQANSNINLILLTSISIDELWERVMKTTGDNLKFEHTEFQEYLAAKELSRIGHSHQIITELMINNEINIIRPNWIDVLNFSVDLDPGFVNPILSFITSNKFQNINEKLIEIILSVNPEEINAQTRAKIFSICFDYYSYTGKYLFTISTVITSFYENDNQNILIPTYAVNTISSSIFHIVSNQICIVESLATKDKLNDAQIKIWISYLCKLLKVESFVPMYNAIFYALIAFKAKRPILNVMAFFESQPDPVFNLYLHPVSVLASNDPAVVNLLIRSIRSKRRMDDIPQALANIRGEQSLIILFTYLCQEPANIANPNRYLHNNSYGTLFEHIAKLNSSKLDGIIQNYLIGYHQKSESFPEKHEMIASSLSYLIKKNDSLLDLLLDLDNFIDTAENYLDEIFASCTLADFQKIESKLVETGNWMIGVFIEKCKENIRRSINIEIHNYIINKYPANRTLPSVGSSETKTIKELRDYYTDDPTKYNLGLIPYLVEKFHLLKNLLEEKDKNYLMGVIKSALKQYDPDKLKVSIKRVSVLQNEITYNYGIWMRIDSYFKAAYLLNDIVTIKKNRIKFLKSLPAMELRSDDDIKIVTGIFKIIGRITTGEHQTIFDIYSSRKDDLLLLNINSFTKIVKEMKLRFLFPLLIKFLSSNKLRTSEKKEILETIGYFSEDRNDYKVLNRIFNSNKNDEETRVLAEIANSFLIIKFEDDEAIKWRFRELKSRLKEHDPEMRFNGLRPVSAFENEMDNQKFGRCFLGLVHPIIENLMRDLLTYSFELRNNRLHLSYSNYLQSLIFKYYKSVIDIGLLKKVRNHVASYHPLQNTYTFNPMLEQLSAELNERSVSSRTFLDAIHVLNETLNKSFLPITGDIELKETILNIIKKDIVNLIENEGFYKVSQQLSGQKHKNNLYINEDLIQKTLKIALERSLLASGFRKIDIYREVESLDGLRYDYLIKYGLFGPIVVELKLLHNEEIQNSSSRKVYKQKLIKYLSANNGQGLYLVFQTKESQAHLAKYHDLVSEYSDINGLDIALIKCQ</sequence>
<reference evidence="2" key="1">
    <citation type="submission" date="2016-10" db="EMBL/GenBank/DDBJ databases">
        <authorList>
            <person name="Varghese N."/>
            <person name="Submissions S."/>
        </authorList>
    </citation>
    <scope>NUCLEOTIDE SEQUENCE [LARGE SCALE GENOMIC DNA]</scope>
    <source>
        <strain evidence="2">DSM 3695</strain>
    </source>
</reference>